<dbReference type="SUPFAM" id="SSF82714">
    <property type="entry name" value="Multidrug efflux transporter AcrB TolC docking domain, DN and DC subdomains"/>
    <property type="match status" value="2"/>
</dbReference>
<comment type="caution">
    <text evidence="2">The sequence shown here is derived from an EMBL/GenBank/DDBJ whole genome shotgun (WGS) entry which is preliminary data.</text>
</comment>
<dbReference type="Proteomes" id="UP000237968">
    <property type="component" value="Unassembled WGS sequence"/>
</dbReference>
<gene>
    <name evidence="2" type="primary">mdtC_2</name>
    <name evidence="2" type="ORF">ENSA5_15840</name>
</gene>
<dbReference type="Gene3D" id="3.30.70.1430">
    <property type="entry name" value="Multidrug efflux transporter AcrB pore domain"/>
    <property type="match status" value="2"/>
</dbReference>
<keyword evidence="1" id="KW-1133">Transmembrane helix</keyword>
<feature type="transmembrane region" description="Helical" evidence="1">
    <location>
        <begin position="352"/>
        <end position="368"/>
    </location>
</feature>
<dbReference type="SUPFAM" id="SSF82693">
    <property type="entry name" value="Multidrug efflux transporter AcrB pore domain, PN1, PN2, PC1 and PC2 subdomains"/>
    <property type="match status" value="2"/>
</dbReference>
<dbReference type="AlphaFoldDB" id="A0A2S9YEA8"/>
<dbReference type="SUPFAM" id="SSF82866">
    <property type="entry name" value="Multidrug efflux transporter AcrB transmembrane domain"/>
    <property type="match status" value="2"/>
</dbReference>
<dbReference type="PANTHER" id="PTHR32063:SF33">
    <property type="entry name" value="RND SUPERFAMILY EFFLUX PUMP PERMEASE COMPONENT"/>
    <property type="match status" value="1"/>
</dbReference>
<feature type="transmembrane region" description="Helical" evidence="1">
    <location>
        <begin position="422"/>
        <end position="441"/>
    </location>
</feature>
<feature type="transmembrane region" description="Helical" evidence="1">
    <location>
        <begin position="326"/>
        <end position="345"/>
    </location>
</feature>
<dbReference type="EMBL" id="PVNK01000083">
    <property type="protein sequence ID" value="PRQ03458.1"/>
    <property type="molecule type" value="Genomic_DNA"/>
</dbReference>
<proteinExistence type="predicted"/>
<feature type="transmembrane region" description="Helical" evidence="1">
    <location>
        <begin position="453"/>
        <end position="473"/>
    </location>
</feature>
<feature type="transmembrane region" description="Helical" evidence="1">
    <location>
        <begin position="959"/>
        <end position="977"/>
    </location>
</feature>
<dbReference type="InterPro" id="IPR001036">
    <property type="entry name" value="Acrflvin-R"/>
</dbReference>
<keyword evidence="1" id="KW-0812">Transmembrane</keyword>
<feature type="transmembrane region" description="Helical" evidence="1">
    <location>
        <begin position="12"/>
        <end position="32"/>
    </location>
</feature>
<sequence length="1040" mass="112548">MFDKIIRLSVGNSVFVNLLFFLIIAAGILGALKLPREQFPEVSLDAVGVEVVYVGATASDVEELIIRPIEEELDNVADVKRIESLATEGAANITITFLAGTDLRDARADVEKAVQATEDLPEDAETPQVREVKLDLPVLTVSLLGDRALRTEADRVQELLSRRPGVAGVTVTGLTEPRIVVNLDETKLRSLQIRPAEISQAIRNAKASVPAGTVESGGSEIFVKTDKRLRSAAEVAAIPLRPGSPVRIGDVAKVRDVEEQPDTRYFVNGVEAIQLVVNREESADPLEIRDDLIELLPTLDEQLPPSAHAVISEDYTTLIRDRLQTVLINGATGALLVVLVLAWVAGFRQAMLALWGMPVSYLLATFMMDQTDMTINVISTFGLLIATGIVVDDAIVVIENTQRHLEMGKTRVQAAIDGAKEVLLPVTVAVTTTCFAFLPLTMVGGTMGRVMKILPLAVMFCLVGSLIEAIFILPGHLAHFASRDAEGGRTARLVERMKAVYRPVLNLCLRWRWLVAGLAFLAFVATILLATKMPFQYTAPGKPTELQISYKLPAGVGREATRAQGEAIRALVLDEFGASAEAEEALVRTSKLRIGSVRDPRTQLLETGANVGIIRFEFKLEDEVIEGYPGLIVRLEDYLATNPDLAAYTIMEPQAGPPAGPAITARVRGRYPEQIDAVVRELKTYLRTLDGVQNIDDDSGIGKETFSVRVDQDLAALYGLNELEIANALRSAIDGMVAAEVSIDEQRVEIVVRTAGAQGLDRSGIGSLTVTTADGRVVRLDQVAKLERTREIGSIRRRDGQRTVAVTADVAQEVITALDASKKIQEYFDDKLAERYPELEIQFGGDTEEINESLSDLPGAFLLAIGLIYIALALQFRSYVQPVIILCAVPFGIMGAILGLFGMGYDLSLFALFGVVALAGIVVNDSLVMVDFINKRRTNDGYEVFDAALDGALERLRPIVSTTLTTCFGLGPLAVGVGGKDEILAPMAISIAAGLGISTALVLLVVPSVYVMIERDVLGLWYRMFPGRRTGDDGSDDALA</sequence>
<feature type="transmembrane region" description="Helical" evidence="1">
    <location>
        <begin position="511"/>
        <end position="530"/>
    </location>
</feature>
<evidence type="ECO:0000313" key="2">
    <source>
        <dbReference type="EMBL" id="PRQ03458.1"/>
    </source>
</evidence>
<feature type="transmembrane region" description="Helical" evidence="1">
    <location>
        <begin position="909"/>
        <end position="930"/>
    </location>
</feature>
<reference evidence="2 3" key="1">
    <citation type="submission" date="2018-03" db="EMBL/GenBank/DDBJ databases">
        <title>Draft Genome Sequences of the Obligatory Marine Myxobacteria Enhygromyxa salina SWB005.</title>
        <authorList>
            <person name="Poehlein A."/>
            <person name="Moghaddam J.A."/>
            <person name="Harms H."/>
            <person name="Alanjari M."/>
            <person name="Koenig G.M."/>
            <person name="Daniel R."/>
            <person name="Schaeberle T.F."/>
        </authorList>
    </citation>
    <scope>NUCLEOTIDE SEQUENCE [LARGE SCALE GENOMIC DNA]</scope>
    <source>
        <strain evidence="2 3">SWB005</strain>
    </source>
</reference>
<dbReference type="PRINTS" id="PR00702">
    <property type="entry name" value="ACRIFLAVINRP"/>
</dbReference>
<dbReference type="Gene3D" id="1.20.1640.10">
    <property type="entry name" value="Multidrug efflux transporter AcrB transmembrane domain"/>
    <property type="match status" value="2"/>
</dbReference>
<evidence type="ECO:0000256" key="1">
    <source>
        <dbReference type="SAM" id="Phobius"/>
    </source>
</evidence>
<dbReference type="InterPro" id="IPR027463">
    <property type="entry name" value="AcrB_DN_DC_subdom"/>
</dbReference>
<dbReference type="Gene3D" id="3.30.70.1320">
    <property type="entry name" value="Multidrug efflux transporter AcrB pore domain like"/>
    <property type="match status" value="1"/>
</dbReference>
<feature type="transmembrane region" description="Helical" evidence="1">
    <location>
        <begin position="983"/>
        <end position="1013"/>
    </location>
</feature>
<dbReference type="Pfam" id="PF00873">
    <property type="entry name" value="ACR_tran"/>
    <property type="match status" value="1"/>
</dbReference>
<dbReference type="GO" id="GO:0042910">
    <property type="term" value="F:xenobiotic transmembrane transporter activity"/>
    <property type="evidence" value="ECO:0007669"/>
    <property type="project" value="TreeGrafter"/>
</dbReference>
<dbReference type="RefSeq" id="WP_106391046.1">
    <property type="nucleotide sequence ID" value="NZ_PVNK01000083.1"/>
</dbReference>
<organism evidence="2 3">
    <name type="scientific">Enhygromyxa salina</name>
    <dbReference type="NCBI Taxonomy" id="215803"/>
    <lineage>
        <taxon>Bacteria</taxon>
        <taxon>Pseudomonadati</taxon>
        <taxon>Myxococcota</taxon>
        <taxon>Polyangia</taxon>
        <taxon>Nannocystales</taxon>
        <taxon>Nannocystaceae</taxon>
        <taxon>Enhygromyxa</taxon>
    </lineage>
</organism>
<keyword evidence="3" id="KW-1185">Reference proteome</keyword>
<accession>A0A2S9YEA8</accession>
<feature type="transmembrane region" description="Helical" evidence="1">
    <location>
        <begin position="857"/>
        <end position="876"/>
    </location>
</feature>
<dbReference type="Gene3D" id="3.30.70.1440">
    <property type="entry name" value="Multidrug efflux transporter AcrB pore domain"/>
    <property type="match status" value="1"/>
</dbReference>
<protein>
    <submittedName>
        <fullName evidence="2">Multidrug resistance protein MdtC</fullName>
    </submittedName>
</protein>
<feature type="transmembrane region" description="Helical" evidence="1">
    <location>
        <begin position="883"/>
        <end position="903"/>
    </location>
</feature>
<evidence type="ECO:0000313" key="3">
    <source>
        <dbReference type="Proteomes" id="UP000237968"/>
    </source>
</evidence>
<dbReference type="GO" id="GO:0005886">
    <property type="term" value="C:plasma membrane"/>
    <property type="evidence" value="ECO:0007669"/>
    <property type="project" value="TreeGrafter"/>
</dbReference>
<keyword evidence="1" id="KW-0472">Membrane</keyword>
<name>A0A2S9YEA8_9BACT</name>
<feature type="transmembrane region" description="Helical" evidence="1">
    <location>
        <begin position="380"/>
        <end position="401"/>
    </location>
</feature>
<dbReference type="Gene3D" id="3.30.2090.10">
    <property type="entry name" value="Multidrug efflux transporter AcrB TolC docking domain, DN and DC subdomains"/>
    <property type="match status" value="2"/>
</dbReference>
<dbReference type="OrthoDB" id="9807612at2"/>
<dbReference type="PANTHER" id="PTHR32063">
    <property type="match status" value="1"/>
</dbReference>